<sequence length="290" mass="32479">MHRAMTDALLRNYQLQDEVIGRGRFGVIRRCFSKRSGQQAACKTIRKSDLLHDSIDRDCLRNEIKIMQYVAGHPAVVALHEACEDDEYVHLVMDMCSGGDLFDRIVSRKNTVPFSEEEAATILKKLMEAISYCHSMGIAHRDIKPDNILFADNSNSLAQIKLADFGQASFFSPGQGLMQGIVGTPYYVAPEVLGGKEYSEKVDVWSAGVILYIMLSGVAPFLGNTPQEIFEAVLRGRLRFPSDPWLSISHSAKDLIRRMLCRDVTRRLSAQQVLEHGWISAHTYANPSSD</sequence>
<dbReference type="SMART" id="SM00220">
    <property type="entry name" value="S_TKc"/>
    <property type="match status" value="1"/>
</dbReference>
<evidence type="ECO:0000256" key="2">
    <source>
        <dbReference type="ARBA" id="ARBA00022527"/>
    </source>
</evidence>
<dbReference type="PIRSF" id="PIRSF000654">
    <property type="entry name" value="Integrin-linked_kinase"/>
    <property type="match status" value="1"/>
</dbReference>
<dbReference type="PROSITE" id="PS00107">
    <property type="entry name" value="PROTEIN_KINASE_ATP"/>
    <property type="match status" value="1"/>
</dbReference>
<evidence type="ECO:0000256" key="8">
    <source>
        <dbReference type="PROSITE-ProRule" id="PRU10141"/>
    </source>
</evidence>
<evidence type="ECO:0000256" key="7">
    <source>
        <dbReference type="ARBA" id="ARBA00058225"/>
    </source>
</evidence>
<dbReference type="GO" id="GO:0005524">
    <property type="term" value="F:ATP binding"/>
    <property type="evidence" value="ECO:0007669"/>
    <property type="project" value="UniProtKB-UniRule"/>
</dbReference>
<keyword evidence="3" id="KW-0808">Transferase</keyword>
<dbReference type="InterPro" id="IPR017441">
    <property type="entry name" value="Protein_kinase_ATP_BS"/>
</dbReference>
<dbReference type="FunFam" id="1.10.510.10:FF:000571">
    <property type="entry name" value="Maternal embryonic leucine zipper kinase"/>
    <property type="match status" value="1"/>
</dbReference>
<evidence type="ECO:0000256" key="9">
    <source>
        <dbReference type="RuleBase" id="RU000304"/>
    </source>
</evidence>
<comment type="function">
    <text evidence="7">CIPK serine-threonine protein kinases interact with CBL proteins. Binding of a CBL protein to the regulatory NAF domain of CIPK protein lead to the activation of the kinase in a calcium-dependent manner.</text>
</comment>
<evidence type="ECO:0000256" key="5">
    <source>
        <dbReference type="ARBA" id="ARBA00022777"/>
    </source>
</evidence>
<dbReference type="AlphaFoldDB" id="A9NQA1"/>
<evidence type="ECO:0000259" key="10">
    <source>
        <dbReference type="PROSITE" id="PS50011"/>
    </source>
</evidence>
<dbReference type="PROSITE" id="PS00108">
    <property type="entry name" value="PROTEIN_KINASE_ST"/>
    <property type="match status" value="1"/>
</dbReference>
<dbReference type="SUPFAM" id="SSF56112">
    <property type="entry name" value="Protein kinase-like (PK-like)"/>
    <property type="match status" value="1"/>
</dbReference>
<proteinExistence type="evidence at transcript level"/>
<protein>
    <recommendedName>
        <fullName evidence="10">Protein kinase domain-containing protein</fullName>
    </recommendedName>
</protein>
<evidence type="ECO:0000313" key="11">
    <source>
        <dbReference type="EMBL" id="ABK22812.1"/>
    </source>
</evidence>
<dbReference type="CDD" id="cd05117">
    <property type="entry name" value="STKc_CAMK"/>
    <property type="match status" value="1"/>
</dbReference>
<keyword evidence="4 8" id="KW-0547">Nucleotide-binding</keyword>
<dbReference type="Gene3D" id="1.10.510.10">
    <property type="entry name" value="Transferase(Phosphotransferase) domain 1"/>
    <property type="match status" value="1"/>
</dbReference>
<dbReference type="Pfam" id="PF00069">
    <property type="entry name" value="Pkinase"/>
    <property type="match status" value="1"/>
</dbReference>
<evidence type="ECO:0000256" key="1">
    <source>
        <dbReference type="ARBA" id="ARBA00006234"/>
    </source>
</evidence>
<keyword evidence="6 8" id="KW-0067">ATP-binding</keyword>
<name>A9NQA1_PICSI</name>
<reference evidence="11" key="1">
    <citation type="journal article" date="2008" name="BMC Genomics">
        <title>A conifer genomics resource of 200,000 spruce (Picea spp.) ESTs and 6,464 high-quality, sequence-finished full-length cDNAs for Sitka spruce (Picea sitchensis).</title>
        <authorList>
            <person name="Ralph S.G."/>
            <person name="Chun H.J."/>
            <person name="Kolosova N."/>
            <person name="Cooper D."/>
            <person name="Oddy C."/>
            <person name="Ritland C.E."/>
            <person name="Kirkpatrick R."/>
            <person name="Moore R."/>
            <person name="Barber S."/>
            <person name="Holt R.A."/>
            <person name="Jones S.J."/>
            <person name="Marra M.A."/>
            <person name="Douglas C.J."/>
            <person name="Ritland K."/>
            <person name="Bohlmann J."/>
        </authorList>
    </citation>
    <scope>NUCLEOTIDE SEQUENCE</scope>
    <source>
        <tissue evidence="11">Green portion of the leader tissue</tissue>
    </source>
</reference>
<evidence type="ECO:0000256" key="4">
    <source>
        <dbReference type="ARBA" id="ARBA00022741"/>
    </source>
</evidence>
<keyword evidence="2 9" id="KW-0723">Serine/threonine-protein kinase</keyword>
<dbReference type="InterPro" id="IPR011009">
    <property type="entry name" value="Kinase-like_dom_sf"/>
</dbReference>
<evidence type="ECO:0000256" key="3">
    <source>
        <dbReference type="ARBA" id="ARBA00022679"/>
    </source>
</evidence>
<feature type="domain" description="Protein kinase" evidence="10">
    <location>
        <begin position="14"/>
        <end position="279"/>
    </location>
</feature>
<dbReference type="InterPro" id="IPR050205">
    <property type="entry name" value="CDPK_Ser/Thr_kinases"/>
</dbReference>
<feature type="binding site" evidence="8">
    <location>
        <position position="47"/>
    </location>
    <ligand>
        <name>ATP</name>
        <dbReference type="ChEBI" id="CHEBI:30616"/>
    </ligand>
</feature>
<organism evidence="11">
    <name type="scientific">Picea sitchensis</name>
    <name type="common">Sitka spruce</name>
    <name type="synonym">Pinus sitchensis</name>
    <dbReference type="NCBI Taxonomy" id="3332"/>
    <lineage>
        <taxon>Eukaryota</taxon>
        <taxon>Viridiplantae</taxon>
        <taxon>Streptophyta</taxon>
        <taxon>Embryophyta</taxon>
        <taxon>Tracheophyta</taxon>
        <taxon>Spermatophyta</taxon>
        <taxon>Pinopsida</taxon>
        <taxon>Pinidae</taxon>
        <taxon>Conifers I</taxon>
        <taxon>Pinales</taxon>
        <taxon>Pinaceae</taxon>
        <taxon>Picea</taxon>
    </lineage>
</organism>
<dbReference type="InterPro" id="IPR008271">
    <property type="entry name" value="Ser/Thr_kinase_AS"/>
</dbReference>
<dbReference type="Gene3D" id="3.30.200.20">
    <property type="entry name" value="Phosphorylase Kinase, domain 1"/>
    <property type="match status" value="1"/>
</dbReference>
<dbReference type="GO" id="GO:0004674">
    <property type="term" value="F:protein serine/threonine kinase activity"/>
    <property type="evidence" value="ECO:0007669"/>
    <property type="project" value="UniProtKB-KW"/>
</dbReference>
<keyword evidence="5" id="KW-0418">Kinase</keyword>
<dbReference type="PROSITE" id="PS50011">
    <property type="entry name" value="PROTEIN_KINASE_DOM"/>
    <property type="match status" value="1"/>
</dbReference>
<accession>A9NQA1</accession>
<dbReference type="PANTHER" id="PTHR24349">
    <property type="entry name" value="SERINE/THREONINE-PROTEIN KINASE"/>
    <property type="match status" value="1"/>
</dbReference>
<dbReference type="OMA" id="PWITSGC"/>
<comment type="similarity">
    <text evidence="1">Belongs to the protein kinase superfamily. CAMK Ser/Thr protein kinase family. SNF1 subfamily.</text>
</comment>
<dbReference type="EMBL" id="EF083465">
    <property type="protein sequence ID" value="ABK22812.1"/>
    <property type="molecule type" value="mRNA"/>
</dbReference>
<dbReference type="InterPro" id="IPR000719">
    <property type="entry name" value="Prot_kinase_dom"/>
</dbReference>
<evidence type="ECO:0000256" key="6">
    <source>
        <dbReference type="ARBA" id="ARBA00022840"/>
    </source>
</evidence>